<sequence length="273" mass="31897">MSFGKILYAYGEVRIMPKRSIDTVTSLPMSITRRRLNYGSQYSLPASVPTVPDMSYKRRSWTYRPMFRKPKMYRMYRSRDVPRGCEGPCKVQSYEQRHDIAHVGKVICVSDVTRGNGLTHRVGKRFCVKSVYVLGKVWMDENIKTKNHTNTVMFFLVRDRRPYGTPQDFGQVFNMYDNEPSTATVKNDNRDRYQVLRKFQAIVTGGQYASKEQAIVKRFMKINNHVTYNHQEAAKYDNHTENALLLYMACTHASNPVYATLKIRIYFYDSVQN</sequence>
<name>Q9WPL8_9GEMI</name>
<evidence type="ECO:0000256" key="2">
    <source>
        <dbReference type="ARBA" id="ARBA00005468"/>
    </source>
</evidence>
<gene>
    <name evidence="10" type="primary">V1</name>
</gene>
<keyword evidence="5" id="KW-1163">Viral penetration into host nucleus</keyword>
<keyword evidence="7" id="KW-0946">Virion</keyword>
<protein>
    <recommendedName>
        <fullName evidence="3">Capsid protein</fullName>
    </recommendedName>
    <alternativeName>
        <fullName evidence="9">Coat protein</fullName>
    </alternativeName>
</protein>
<dbReference type="GO" id="GO:0039615">
    <property type="term" value="C:T=1 icosahedral viral capsid"/>
    <property type="evidence" value="ECO:0007669"/>
    <property type="project" value="UniProtKB-KW"/>
</dbReference>
<evidence type="ECO:0000256" key="8">
    <source>
        <dbReference type="ARBA" id="ARBA00023296"/>
    </source>
</evidence>
<evidence type="ECO:0000256" key="5">
    <source>
        <dbReference type="ARBA" id="ARBA00022524"/>
    </source>
</evidence>
<keyword evidence="4" id="KW-1140">T=1 icosahedral capsid protein</keyword>
<reference evidence="10" key="3">
    <citation type="submission" date="2005-06" db="EMBL/GenBank/DDBJ databases">
        <authorList>
            <person name="Shih S.L."/>
            <person name="Dolores L.M."/>
            <person name="Nakhla M.K."/>
            <person name="Maxwell D.P."/>
            <person name="Green S.K."/>
        </authorList>
    </citation>
    <scope>NUCLEOTIDE SEQUENCE</scope>
    <source>
        <strain evidence="10">Los Banos 1</strain>
    </source>
</reference>
<evidence type="ECO:0000256" key="4">
    <source>
        <dbReference type="ARBA" id="ARBA00022431"/>
    </source>
</evidence>
<evidence type="ECO:0000256" key="7">
    <source>
        <dbReference type="ARBA" id="ARBA00022844"/>
    </source>
</evidence>
<comment type="similarity">
    <text evidence="2">Belongs to the geminiviridae capsid protein family.</text>
</comment>
<reference evidence="10" key="2">
    <citation type="journal article" date="1998" name="Trop. Agric. Res.">
        <title>Molecular analysis of whitefly-transmitted tomato geminiviruses from Southeast and East Asia.</title>
        <authorList>
            <person name="Zeidan M."/>
            <person name="Green S.K."/>
            <person name="Maxwell D.P."/>
            <person name="Nakhla M.K."/>
            <person name="Czosnek H."/>
        </authorList>
    </citation>
    <scope>NUCLEOTIDE SEQUENCE OF 1-94</scope>
    <source>
        <strain evidence="10">Los Banos 1</strain>
    </source>
</reference>
<dbReference type="Proteomes" id="UP001185000">
    <property type="component" value="Segment"/>
</dbReference>
<organism evidence="10">
    <name type="scientific">Tomato leaf curl Philippines virus - [LB]</name>
    <dbReference type="NCBI Taxonomy" id="270142"/>
    <lineage>
        <taxon>Viruses</taxon>
        <taxon>Monodnaviria</taxon>
        <taxon>Shotokuvirae</taxon>
        <taxon>Cressdnaviricota</taxon>
        <taxon>Repensiviricetes</taxon>
        <taxon>Geplafuvirales</taxon>
        <taxon>Geminiviridae</taxon>
        <taxon>Begomovirus</taxon>
        <taxon>Begomovirus solanumphilippinense</taxon>
        <taxon>Tomato leaf curl Philippines virus</taxon>
    </lineage>
</organism>
<dbReference type="PRINTS" id="PR00224">
    <property type="entry name" value="GEMCOATAR1"/>
</dbReference>
<accession>Q9WPL8</accession>
<keyword evidence="6 10" id="KW-0167">Capsid protein</keyword>
<evidence type="ECO:0000256" key="9">
    <source>
        <dbReference type="ARBA" id="ARBA00031336"/>
    </source>
</evidence>
<dbReference type="InterPro" id="IPR029053">
    <property type="entry name" value="Viral_coat"/>
</dbReference>
<keyword evidence="8" id="KW-1160">Virus entry into host cell</keyword>
<comment type="subcellular location">
    <subcellularLocation>
        <location evidence="1">Virion</location>
    </subcellularLocation>
</comment>
<dbReference type="GO" id="GO:0043657">
    <property type="term" value="C:host cell"/>
    <property type="evidence" value="ECO:0007669"/>
    <property type="project" value="GOC"/>
</dbReference>
<dbReference type="InterPro" id="IPR000650">
    <property type="entry name" value="Gem_coat_AR1"/>
</dbReference>
<evidence type="ECO:0000256" key="6">
    <source>
        <dbReference type="ARBA" id="ARBA00022561"/>
    </source>
</evidence>
<evidence type="ECO:0000256" key="3">
    <source>
        <dbReference type="ARBA" id="ARBA00018091"/>
    </source>
</evidence>
<dbReference type="GO" id="GO:0046718">
    <property type="term" value="P:symbiont entry into host cell"/>
    <property type="evidence" value="ECO:0007669"/>
    <property type="project" value="UniProtKB-KW"/>
</dbReference>
<dbReference type="Gene3D" id="2.60.120.20">
    <property type="match status" value="1"/>
</dbReference>
<dbReference type="PRINTS" id="PR00223">
    <property type="entry name" value="GEMCOATARBR1"/>
</dbReference>
<proteinExistence type="inferred from homology"/>
<dbReference type="EMBL" id="AF136222">
    <property type="protein sequence ID" value="AAD37323.2"/>
    <property type="molecule type" value="Genomic_DNA"/>
</dbReference>
<dbReference type="GO" id="GO:0075732">
    <property type="term" value="P:viral penetration into host nucleus"/>
    <property type="evidence" value="ECO:0007669"/>
    <property type="project" value="UniProtKB-KW"/>
</dbReference>
<dbReference type="InterPro" id="IPR000263">
    <property type="entry name" value="GV_A/BR1_coat"/>
</dbReference>
<reference evidence="10" key="1">
    <citation type="journal article" date="1997" name="Zhi Wu Bao Hu Xue Hui Hui Kan">
        <title>A new geminivirus associated with a leaf curl disease of tomato in the Philippines.</title>
        <authorList>
            <person name="Shih S.L."/>
            <person name="Dolores L.M."/>
            <person name="Nakhla M.K."/>
            <person name="Maxwell D.P."/>
            <person name="Green S.K."/>
        </authorList>
    </citation>
    <scope>NUCLEOTIDE SEQUENCE OF 1-94</scope>
    <source>
        <strain evidence="10">Los Banos 1</strain>
    </source>
</reference>
<dbReference type="Pfam" id="PF00844">
    <property type="entry name" value="Gemini_coat"/>
    <property type="match status" value="1"/>
</dbReference>
<evidence type="ECO:0000256" key="1">
    <source>
        <dbReference type="ARBA" id="ARBA00004328"/>
    </source>
</evidence>
<evidence type="ECO:0000313" key="10">
    <source>
        <dbReference type="EMBL" id="AAD37323.2"/>
    </source>
</evidence>
<dbReference type="GO" id="GO:0005198">
    <property type="term" value="F:structural molecule activity"/>
    <property type="evidence" value="ECO:0007669"/>
    <property type="project" value="InterPro"/>
</dbReference>